<dbReference type="InterPro" id="IPR001182">
    <property type="entry name" value="FtsW/RodA"/>
</dbReference>
<feature type="transmembrane region" description="Helical" evidence="6">
    <location>
        <begin position="197"/>
        <end position="213"/>
    </location>
</feature>
<keyword evidence="3" id="KW-0133">Cell shape</keyword>
<feature type="transmembrane region" description="Helical" evidence="6">
    <location>
        <begin position="138"/>
        <end position="158"/>
    </location>
</feature>
<dbReference type="Proteomes" id="UP000769780">
    <property type="component" value="Unassembled WGS sequence"/>
</dbReference>
<evidence type="ECO:0000313" key="8">
    <source>
        <dbReference type="Proteomes" id="UP000769780"/>
    </source>
</evidence>
<evidence type="ECO:0000256" key="3">
    <source>
        <dbReference type="ARBA" id="ARBA00022960"/>
    </source>
</evidence>
<evidence type="ECO:0000313" key="7">
    <source>
        <dbReference type="EMBL" id="MBY0097865.1"/>
    </source>
</evidence>
<comment type="caution">
    <text evidence="7">The sequence shown here is derived from an EMBL/GenBank/DDBJ whole genome shotgun (WGS) entry which is preliminary data.</text>
</comment>
<evidence type="ECO:0000256" key="2">
    <source>
        <dbReference type="ARBA" id="ARBA00022692"/>
    </source>
</evidence>
<accession>A0ABS7K708</accession>
<evidence type="ECO:0000256" key="5">
    <source>
        <dbReference type="ARBA" id="ARBA00023136"/>
    </source>
</evidence>
<feature type="transmembrane region" description="Helical" evidence="6">
    <location>
        <begin position="391"/>
        <end position="413"/>
    </location>
</feature>
<keyword evidence="2 6" id="KW-0812">Transmembrane</keyword>
<keyword evidence="5 6" id="KW-0472">Membrane</keyword>
<dbReference type="InterPro" id="IPR047928">
    <property type="entry name" value="Perm_prefix_1"/>
</dbReference>
<dbReference type="Pfam" id="PF01098">
    <property type="entry name" value="FTSW_RODA_SPOVE"/>
    <property type="match status" value="1"/>
</dbReference>
<feature type="transmembrane region" description="Helical" evidence="6">
    <location>
        <begin position="103"/>
        <end position="126"/>
    </location>
</feature>
<sequence>MKNLKEYFMDEVLQQIKSKEARNFVQKELAYHLRKTKSELVAAGLSEEAAEEKAVLQMGSPSELGQQFNKLHRPRIDWMLLGLFIFSLGMGLLPILSVKGETYSYSLIANQTTFIVAGTVTALVMMYFDYRKLKKWDWLFLAIGLVMLLAILLIPNIMVNGTPYIRILGLNISSITALPFLFIFWASYFSKQKPKPWVIITIYLITTFLFVSLTALPVAMIYSFLMLALYWGSAFSRKTIYITTYIVAGISVMFSTLFWFVSKPYQKERIFGFLNPEADPTGSGYMYIKINELMTGGGWFGNEKTPQFVPELSTDFAFATVTYYYGWLVASGLVLVLVLLVSRLFFMTSKIKDPFGKQLVFGAIALFSIQFIYNIGMSFGLLPFISISLPFISHGLTPAVLNSFIIGVALSVYRRKDLVTKFES</sequence>
<evidence type="ECO:0000256" key="4">
    <source>
        <dbReference type="ARBA" id="ARBA00022989"/>
    </source>
</evidence>
<reference evidence="7 8" key="1">
    <citation type="submission" date="2020-07" db="EMBL/GenBank/DDBJ databases">
        <title>Fungal Genomes of the International Space Station.</title>
        <authorList>
            <person name="Seuylemezian A."/>
            <person name="Singh N.K."/>
            <person name="Wood J."/>
            <person name="Venkateswaran K."/>
        </authorList>
    </citation>
    <scope>NUCLEOTIDE SEQUENCE [LARGE SCALE GENOMIC DNA]</scope>
    <source>
        <strain evidence="7 8">PL-B2</strain>
    </source>
</reference>
<feature type="transmembrane region" description="Helical" evidence="6">
    <location>
        <begin position="358"/>
        <end position="385"/>
    </location>
</feature>
<proteinExistence type="predicted"/>
<gene>
    <name evidence="7" type="ORF">H0185_13755</name>
</gene>
<feature type="transmembrane region" description="Helical" evidence="6">
    <location>
        <begin position="78"/>
        <end position="97"/>
    </location>
</feature>
<feature type="transmembrane region" description="Helical" evidence="6">
    <location>
        <begin position="242"/>
        <end position="261"/>
    </location>
</feature>
<dbReference type="EMBL" id="JACWFH010000015">
    <property type="protein sequence ID" value="MBY0097865.1"/>
    <property type="molecule type" value="Genomic_DNA"/>
</dbReference>
<keyword evidence="8" id="KW-1185">Reference proteome</keyword>
<dbReference type="PANTHER" id="PTHR30474">
    <property type="entry name" value="CELL CYCLE PROTEIN"/>
    <property type="match status" value="1"/>
</dbReference>
<keyword evidence="4 6" id="KW-1133">Transmembrane helix</keyword>
<organism evidence="7 8">
    <name type="scientific">Mesobacillus maritimus</name>
    <dbReference type="NCBI Taxonomy" id="1643336"/>
    <lineage>
        <taxon>Bacteria</taxon>
        <taxon>Bacillati</taxon>
        <taxon>Bacillota</taxon>
        <taxon>Bacilli</taxon>
        <taxon>Bacillales</taxon>
        <taxon>Bacillaceae</taxon>
        <taxon>Mesobacillus</taxon>
    </lineage>
</organism>
<dbReference type="PANTHER" id="PTHR30474:SF1">
    <property type="entry name" value="PEPTIDOGLYCAN GLYCOSYLTRANSFERASE MRDB"/>
    <property type="match status" value="1"/>
</dbReference>
<evidence type="ECO:0000256" key="1">
    <source>
        <dbReference type="ARBA" id="ARBA00004141"/>
    </source>
</evidence>
<comment type="subcellular location">
    <subcellularLocation>
        <location evidence="1">Membrane</location>
        <topology evidence="1">Multi-pass membrane protein</topology>
    </subcellularLocation>
</comment>
<feature type="transmembrane region" description="Helical" evidence="6">
    <location>
        <begin position="324"/>
        <end position="346"/>
    </location>
</feature>
<feature type="transmembrane region" description="Helical" evidence="6">
    <location>
        <begin position="164"/>
        <end position="185"/>
    </location>
</feature>
<dbReference type="NCBIfam" id="NF038403">
    <property type="entry name" value="perm_prefix_1"/>
    <property type="match status" value="1"/>
</dbReference>
<protein>
    <submittedName>
        <fullName evidence="7">FtsW/RodA/SpoVE family cell cycle protein</fullName>
    </submittedName>
</protein>
<evidence type="ECO:0000256" key="6">
    <source>
        <dbReference type="SAM" id="Phobius"/>
    </source>
</evidence>
<name>A0ABS7K708_9BACI</name>
<dbReference type="RefSeq" id="WP_221874082.1">
    <property type="nucleotide sequence ID" value="NZ_JACWFH010000015.1"/>
</dbReference>